<sequence>MKILTVEQLQSLRLAGAITVVDVREADEVAYAPLDGAVHIALQTLPQRLSELDRHAPLAMLCHHGMRSEMAARFLEQNGYTDVANIVGGIDAWSAVIDPGVPRY</sequence>
<dbReference type="Proteomes" id="UP000653472">
    <property type="component" value="Unassembled WGS sequence"/>
</dbReference>
<dbReference type="EMBL" id="JAAVXB010000002">
    <property type="protein sequence ID" value="NKF21457.1"/>
    <property type="molecule type" value="Genomic_DNA"/>
</dbReference>
<dbReference type="Pfam" id="PF00581">
    <property type="entry name" value="Rhodanese"/>
    <property type="match status" value="1"/>
</dbReference>
<evidence type="ECO:0000313" key="3">
    <source>
        <dbReference type="Proteomes" id="UP000653472"/>
    </source>
</evidence>
<dbReference type="PANTHER" id="PTHR43031">
    <property type="entry name" value="FAD-DEPENDENT OXIDOREDUCTASE"/>
    <property type="match status" value="1"/>
</dbReference>
<dbReference type="AlphaFoldDB" id="A0A970B3N7"/>
<dbReference type="Gene3D" id="3.40.250.10">
    <property type="entry name" value="Rhodanese-like domain"/>
    <property type="match status" value="1"/>
</dbReference>
<reference evidence="2" key="1">
    <citation type="submission" date="2020-03" db="EMBL/GenBank/DDBJ databases">
        <title>Solimonas marina sp. nov., isolated from deep seawater of the Pacific Ocean.</title>
        <authorList>
            <person name="Liu X."/>
            <person name="Lai Q."/>
            <person name="Sun F."/>
            <person name="Gai Y."/>
            <person name="Li G."/>
            <person name="Shao Z."/>
        </authorList>
    </citation>
    <scope>NUCLEOTIDE SEQUENCE</scope>
    <source>
        <strain evidence="2">C16B3</strain>
    </source>
</reference>
<evidence type="ECO:0000259" key="1">
    <source>
        <dbReference type="PROSITE" id="PS50206"/>
    </source>
</evidence>
<dbReference type="InterPro" id="IPR001763">
    <property type="entry name" value="Rhodanese-like_dom"/>
</dbReference>
<dbReference type="SMART" id="SM00450">
    <property type="entry name" value="RHOD"/>
    <property type="match status" value="1"/>
</dbReference>
<feature type="domain" description="Rhodanese" evidence="1">
    <location>
        <begin position="14"/>
        <end position="102"/>
    </location>
</feature>
<organism evidence="2 3">
    <name type="scientific">Solimonas marina</name>
    <dbReference type="NCBI Taxonomy" id="2714601"/>
    <lineage>
        <taxon>Bacteria</taxon>
        <taxon>Pseudomonadati</taxon>
        <taxon>Pseudomonadota</taxon>
        <taxon>Gammaproteobacteria</taxon>
        <taxon>Nevskiales</taxon>
        <taxon>Nevskiaceae</taxon>
        <taxon>Solimonas</taxon>
    </lineage>
</organism>
<evidence type="ECO:0000313" key="2">
    <source>
        <dbReference type="EMBL" id="NKF21457.1"/>
    </source>
</evidence>
<dbReference type="InterPro" id="IPR050229">
    <property type="entry name" value="GlpE_sulfurtransferase"/>
</dbReference>
<protein>
    <submittedName>
        <fullName evidence="2">Sulfurtransferase</fullName>
    </submittedName>
</protein>
<proteinExistence type="predicted"/>
<dbReference type="InterPro" id="IPR036873">
    <property type="entry name" value="Rhodanese-like_dom_sf"/>
</dbReference>
<dbReference type="PANTHER" id="PTHR43031:SF17">
    <property type="entry name" value="SULFURTRANSFERASE YTWF-RELATED"/>
    <property type="match status" value="1"/>
</dbReference>
<gene>
    <name evidence="2" type="ORF">G7Y82_03940</name>
</gene>
<dbReference type="PROSITE" id="PS50206">
    <property type="entry name" value="RHODANESE_3"/>
    <property type="match status" value="1"/>
</dbReference>
<keyword evidence="3" id="KW-1185">Reference proteome</keyword>
<name>A0A970B3N7_9GAMM</name>
<dbReference type="SUPFAM" id="SSF52821">
    <property type="entry name" value="Rhodanese/Cell cycle control phosphatase"/>
    <property type="match status" value="1"/>
</dbReference>
<comment type="caution">
    <text evidence="2">The sequence shown here is derived from an EMBL/GenBank/DDBJ whole genome shotgun (WGS) entry which is preliminary data.</text>
</comment>
<accession>A0A970B3N7</accession>
<dbReference type="RefSeq" id="WP_168146722.1">
    <property type="nucleotide sequence ID" value="NZ_JAAVXB010000002.1"/>
</dbReference>